<dbReference type="Proteomes" id="UP000198552">
    <property type="component" value="Unassembled WGS sequence"/>
</dbReference>
<dbReference type="InterPro" id="IPR002994">
    <property type="entry name" value="Surf1/Shy1"/>
</dbReference>
<sequence length="257" mass="28319">MPADYPARPARARLGWRFWLVTLAALAAMALTASLGRWQLSRAAQKAALQAAIDERDRQAPLAAAALLQAQPADVASLLHRRVRLRGHWLAQHTVFLDNRQMYGRPGFFVLTPLRLAGAEPAVVLVQRGWVPRNFLERTQLPDVPMPGGEVLLEGRVAADPARLYEFAQTAAAPGASRIRQNLGLAAFAAETGLPLLPLSVVQLDAPADGLARDWPAVDHGVDKHYGYAFQWFGLCALVAILYVWFQLVRRFARPRP</sequence>
<comment type="subcellular location">
    <subcellularLocation>
        <location evidence="6">Cell membrane</location>
        <topology evidence="6">Multi-pass membrane protein</topology>
    </subcellularLocation>
    <subcellularLocation>
        <location evidence="1">Membrane</location>
    </subcellularLocation>
</comment>
<keyword evidence="4 6" id="KW-1133">Transmembrane helix</keyword>
<accession>A0A1G9RK91</accession>
<dbReference type="EMBL" id="FNHP01000003">
    <property type="protein sequence ID" value="SDM23643.1"/>
    <property type="molecule type" value="Genomic_DNA"/>
</dbReference>
<proteinExistence type="inferred from homology"/>
<dbReference type="RefSeq" id="WP_091568319.1">
    <property type="nucleotide sequence ID" value="NZ_FNHP01000003.1"/>
</dbReference>
<dbReference type="InterPro" id="IPR045214">
    <property type="entry name" value="Surf1/Surf4"/>
</dbReference>
<dbReference type="CDD" id="cd06662">
    <property type="entry name" value="SURF1"/>
    <property type="match status" value="1"/>
</dbReference>
<comment type="caution">
    <text evidence="6">Lacks conserved residue(s) required for the propagation of feature annotation.</text>
</comment>
<name>A0A1G9RK91_9BURK</name>
<reference evidence="8" key="1">
    <citation type="submission" date="2016-10" db="EMBL/GenBank/DDBJ databases">
        <authorList>
            <person name="Varghese N."/>
            <person name="Submissions S."/>
        </authorList>
    </citation>
    <scope>NUCLEOTIDE SEQUENCE [LARGE SCALE GENOMIC DNA]</scope>
    <source>
        <strain evidence="8">EPL6</strain>
    </source>
</reference>
<dbReference type="STRING" id="1527607.SAMN05428957_103330"/>
<dbReference type="PROSITE" id="PS50895">
    <property type="entry name" value="SURF1"/>
    <property type="match status" value="1"/>
</dbReference>
<protein>
    <recommendedName>
        <fullName evidence="6">SURF1-like protein</fullName>
    </recommendedName>
</protein>
<dbReference type="AlphaFoldDB" id="A0A1G9RK91"/>
<comment type="similarity">
    <text evidence="2 6">Belongs to the SURF1 family.</text>
</comment>
<keyword evidence="3 6" id="KW-0812">Transmembrane</keyword>
<evidence type="ECO:0000313" key="8">
    <source>
        <dbReference type="Proteomes" id="UP000198552"/>
    </source>
</evidence>
<dbReference type="Pfam" id="PF02104">
    <property type="entry name" value="SURF1"/>
    <property type="match status" value="1"/>
</dbReference>
<evidence type="ECO:0000313" key="7">
    <source>
        <dbReference type="EMBL" id="SDM23643.1"/>
    </source>
</evidence>
<dbReference type="PANTHER" id="PTHR23427">
    <property type="entry name" value="SURFEIT LOCUS PROTEIN"/>
    <property type="match status" value="1"/>
</dbReference>
<feature type="transmembrane region" description="Helical" evidence="6">
    <location>
        <begin position="226"/>
        <end position="246"/>
    </location>
</feature>
<organism evidence="7 8">
    <name type="scientific">Oryzisolibacter propanilivorax</name>
    <dbReference type="NCBI Taxonomy" id="1527607"/>
    <lineage>
        <taxon>Bacteria</taxon>
        <taxon>Pseudomonadati</taxon>
        <taxon>Pseudomonadota</taxon>
        <taxon>Betaproteobacteria</taxon>
        <taxon>Burkholderiales</taxon>
        <taxon>Comamonadaceae</taxon>
        <taxon>Oryzisolibacter</taxon>
    </lineage>
</organism>
<evidence type="ECO:0000256" key="5">
    <source>
        <dbReference type="ARBA" id="ARBA00023136"/>
    </source>
</evidence>
<evidence type="ECO:0000256" key="4">
    <source>
        <dbReference type="ARBA" id="ARBA00022989"/>
    </source>
</evidence>
<evidence type="ECO:0000256" key="1">
    <source>
        <dbReference type="ARBA" id="ARBA00004370"/>
    </source>
</evidence>
<evidence type="ECO:0000256" key="2">
    <source>
        <dbReference type="ARBA" id="ARBA00007165"/>
    </source>
</evidence>
<keyword evidence="8" id="KW-1185">Reference proteome</keyword>
<dbReference type="GO" id="GO:0005886">
    <property type="term" value="C:plasma membrane"/>
    <property type="evidence" value="ECO:0007669"/>
    <property type="project" value="UniProtKB-SubCell"/>
</dbReference>
<dbReference type="PANTHER" id="PTHR23427:SF2">
    <property type="entry name" value="SURFEIT LOCUS PROTEIN 1"/>
    <property type="match status" value="1"/>
</dbReference>
<dbReference type="OrthoDB" id="9789940at2"/>
<keyword evidence="5 6" id="KW-0472">Membrane</keyword>
<evidence type="ECO:0000256" key="3">
    <source>
        <dbReference type="ARBA" id="ARBA00022692"/>
    </source>
</evidence>
<evidence type="ECO:0000256" key="6">
    <source>
        <dbReference type="RuleBase" id="RU363076"/>
    </source>
</evidence>
<gene>
    <name evidence="7" type="ORF">SAMN05428957_103330</name>
</gene>
<keyword evidence="6" id="KW-1003">Cell membrane</keyword>